<feature type="transmembrane region" description="Helical" evidence="6">
    <location>
        <begin position="254"/>
        <end position="273"/>
    </location>
</feature>
<feature type="transmembrane region" description="Helical" evidence="6">
    <location>
        <begin position="34"/>
        <end position="54"/>
    </location>
</feature>
<dbReference type="RefSeq" id="WP_039804972.1">
    <property type="nucleotide sequence ID" value="NZ_CP010415.1"/>
</dbReference>
<dbReference type="InterPro" id="IPR001750">
    <property type="entry name" value="ND/Mrp_TM"/>
</dbReference>
<keyword evidence="9" id="KW-0830">Ubiquinone</keyword>
<feature type="transmembrane region" description="Helical" evidence="6">
    <location>
        <begin position="415"/>
        <end position="437"/>
    </location>
</feature>
<feature type="transmembrane region" description="Helical" evidence="6">
    <location>
        <begin position="140"/>
        <end position="158"/>
    </location>
</feature>
<dbReference type="EMBL" id="CP010415">
    <property type="protein sequence ID" value="AJE22004.1"/>
    <property type="molecule type" value="Genomic_DNA"/>
</dbReference>
<evidence type="ECO:0000256" key="2">
    <source>
        <dbReference type="ARBA" id="ARBA00022692"/>
    </source>
</evidence>
<dbReference type="PANTHER" id="PTHR42829:SF2">
    <property type="entry name" value="NADH-UBIQUINONE OXIDOREDUCTASE CHAIN 5"/>
    <property type="match status" value="1"/>
</dbReference>
<dbReference type="HOGENOM" id="CLU_439186_0_0_6"/>
<feature type="transmembrane region" description="Helical" evidence="6">
    <location>
        <begin position="279"/>
        <end position="299"/>
    </location>
</feature>
<protein>
    <submittedName>
        <fullName evidence="9">NADH-ubiquinone oxidoreductase, chain 5</fullName>
    </submittedName>
</protein>
<feature type="transmembrane region" description="Helical" evidence="6">
    <location>
        <begin position="504"/>
        <end position="524"/>
    </location>
</feature>
<dbReference type="Pfam" id="PF00361">
    <property type="entry name" value="Proton_antipo_M"/>
    <property type="match status" value="1"/>
</dbReference>
<dbReference type="InterPro" id="IPR003945">
    <property type="entry name" value="NU5C-like"/>
</dbReference>
<feature type="transmembrane region" description="Helical" evidence="6">
    <location>
        <begin position="545"/>
        <end position="563"/>
    </location>
</feature>
<dbReference type="Proteomes" id="UP000068210">
    <property type="component" value="Chromosome"/>
</dbReference>
<comment type="subcellular location">
    <subcellularLocation>
        <location evidence="1">Endomembrane system</location>
        <topology evidence="1">Multi-pass membrane protein</topology>
    </subcellularLocation>
    <subcellularLocation>
        <location evidence="5">Membrane</location>
        <topology evidence="5">Multi-pass membrane protein</topology>
    </subcellularLocation>
</comment>
<evidence type="ECO:0000259" key="8">
    <source>
        <dbReference type="Pfam" id="PF00662"/>
    </source>
</evidence>
<evidence type="ECO:0000313" key="10">
    <source>
        <dbReference type="Proteomes" id="UP000068210"/>
    </source>
</evidence>
<dbReference type="InterPro" id="IPR001516">
    <property type="entry name" value="Proton_antipo_N"/>
</dbReference>
<feature type="transmembrane region" description="Helical" evidence="6">
    <location>
        <begin position="443"/>
        <end position="465"/>
    </location>
</feature>
<name>A0A0C4WN94_9GAMM</name>
<feature type="domain" description="NADH:quinone oxidoreductase/Mrp antiporter transmembrane" evidence="7">
    <location>
        <begin position="133"/>
        <end position="351"/>
    </location>
</feature>
<keyword evidence="2 5" id="KW-0812">Transmembrane</keyword>
<dbReference type="GO" id="GO:0042773">
    <property type="term" value="P:ATP synthesis coupled electron transport"/>
    <property type="evidence" value="ECO:0007669"/>
    <property type="project" value="InterPro"/>
</dbReference>
<keyword evidence="4 6" id="KW-0472">Membrane</keyword>
<dbReference type="PRINTS" id="PR01434">
    <property type="entry name" value="NADHDHGNASE5"/>
</dbReference>
<evidence type="ECO:0000256" key="1">
    <source>
        <dbReference type="ARBA" id="ARBA00004127"/>
    </source>
</evidence>
<feature type="transmembrane region" description="Helical" evidence="6">
    <location>
        <begin position="6"/>
        <end position="22"/>
    </location>
</feature>
<evidence type="ECO:0000256" key="5">
    <source>
        <dbReference type="RuleBase" id="RU000320"/>
    </source>
</evidence>
<dbReference type="GO" id="GO:0016020">
    <property type="term" value="C:membrane"/>
    <property type="evidence" value="ECO:0007669"/>
    <property type="project" value="UniProtKB-SubCell"/>
</dbReference>
<dbReference type="STRING" id="1328314.Achr_25770"/>
<gene>
    <name evidence="9" type="ORF">Achr_25770</name>
</gene>
<feature type="transmembrane region" description="Helical" evidence="6">
    <location>
        <begin position="477"/>
        <end position="498"/>
    </location>
</feature>
<evidence type="ECO:0000256" key="3">
    <source>
        <dbReference type="ARBA" id="ARBA00022989"/>
    </source>
</evidence>
<dbReference type="AlphaFoldDB" id="A0A0C4WN94"/>
<dbReference type="GO" id="GO:0003954">
    <property type="term" value="F:NADH dehydrogenase activity"/>
    <property type="evidence" value="ECO:0007669"/>
    <property type="project" value="TreeGrafter"/>
</dbReference>
<dbReference type="GO" id="GO:0015990">
    <property type="term" value="P:electron transport coupled proton transport"/>
    <property type="evidence" value="ECO:0007669"/>
    <property type="project" value="TreeGrafter"/>
</dbReference>
<evidence type="ECO:0000259" key="7">
    <source>
        <dbReference type="Pfam" id="PF00361"/>
    </source>
</evidence>
<feature type="transmembrane region" description="Helical" evidence="6">
    <location>
        <begin position="84"/>
        <end position="103"/>
    </location>
</feature>
<dbReference type="GO" id="GO:0012505">
    <property type="term" value="C:endomembrane system"/>
    <property type="evidence" value="ECO:0007669"/>
    <property type="project" value="UniProtKB-SubCell"/>
</dbReference>
<evidence type="ECO:0000256" key="6">
    <source>
        <dbReference type="SAM" id="Phobius"/>
    </source>
</evidence>
<keyword evidence="10" id="KW-1185">Reference proteome</keyword>
<organism evidence="9 10">
    <name type="scientific">Azotobacter chroococcum NCIMB 8003</name>
    <dbReference type="NCBI Taxonomy" id="1328314"/>
    <lineage>
        <taxon>Bacteria</taxon>
        <taxon>Pseudomonadati</taxon>
        <taxon>Pseudomonadota</taxon>
        <taxon>Gammaproteobacteria</taxon>
        <taxon>Pseudomonadales</taxon>
        <taxon>Pseudomonadaceae</taxon>
        <taxon>Azotobacter</taxon>
    </lineage>
</organism>
<feature type="transmembrane region" description="Helical" evidence="6">
    <location>
        <begin position="212"/>
        <end position="233"/>
    </location>
</feature>
<feature type="transmembrane region" description="Helical" evidence="6">
    <location>
        <begin position="115"/>
        <end position="134"/>
    </location>
</feature>
<keyword evidence="3 6" id="KW-1133">Transmembrane helix</keyword>
<accession>A0A0C4WN94</accession>
<feature type="transmembrane region" description="Helical" evidence="6">
    <location>
        <begin position="583"/>
        <end position="603"/>
    </location>
</feature>
<feature type="domain" description="NADH-Ubiquinone oxidoreductase (complex I) chain 5 N-terminal" evidence="8">
    <location>
        <begin position="68"/>
        <end position="117"/>
    </location>
</feature>
<dbReference type="KEGG" id="acx:Achr_25770"/>
<dbReference type="Pfam" id="PF00662">
    <property type="entry name" value="Proton_antipo_N"/>
    <property type="match status" value="1"/>
</dbReference>
<sequence length="622" mass="70857">MASVLQIFIFLPLLGFLISLTHPERDETRISRTALITVGAHLAGFNLFLLYWAFRGFPTLELKDFVLFQTESYEFYIDFLFDRITATYMFVGAFLTFMVLLYSRHYMHREAGYKRFFSTVLFFYAGYNMVVFSGNMETMFTGWEVLGITSFLLIAFYRDRYLPVKNAVKVFSIYRIGDVGLLLAMWMMHNLFHENVSFHMLEDQAFVLEHLQPHAFVGAAIGLMILVAAAAKSAQLPFSSWLPRAMEGPTPSSAIFYGSLSVHIGVFLLLRTAPLWRDQLFVCLVIGLLGFTTSVVATVIARSQSAIKSQIAYASIAQIGLIFIEIAAGFDTLALVHFAGNAFLRTYQLLVSPSVVTYLIREQFYNFVPREHHARWVLPKKFVYSLYMLSVREFDLDAFMYRKLWNPMKSLGRRLNFLTFWRAVGIFVPVYLLGLYGVYNREVLPVAVTEVLPVIFASMAAVLVLKSFTERKRARMTWLLAIMTHFWIALATSFNANFDFSESYIYLSGVALAGIVGFLCLRRLKHLEGDIDLDRFHGHSRQHPKIAFVFLLCCLCATGFPISPTFIGEDLMFAHIKEGQVGLAFLTSFSFILVGLSIIRIYARVFLGPHAKSVYEVAYKSS</sequence>
<dbReference type="PANTHER" id="PTHR42829">
    <property type="entry name" value="NADH-UBIQUINONE OXIDOREDUCTASE CHAIN 5"/>
    <property type="match status" value="1"/>
</dbReference>
<dbReference type="GO" id="GO:0008137">
    <property type="term" value="F:NADH dehydrogenase (ubiquinone) activity"/>
    <property type="evidence" value="ECO:0007669"/>
    <property type="project" value="InterPro"/>
</dbReference>
<proteinExistence type="predicted"/>
<feature type="transmembrane region" description="Helical" evidence="6">
    <location>
        <begin position="311"/>
        <end position="330"/>
    </location>
</feature>
<evidence type="ECO:0000256" key="4">
    <source>
        <dbReference type="ARBA" id="ARBA00023136"/>
    </source>
</evidence>
<evidence type="ECO:0000313" key="9">
    <source>
        <dbReference type="EMBL" id="AJE22004.1"/>
    </source>
</evidence>
<reference evidence="9 10" key="1">
    <citation type="journal article" date="2015" name="PLoS ONE">
        <title>Azotobacter Genomes: The Genome of Azotobacter chroococcum NCIMB 8003 (ATCC 4412).</title>
        <authorList>
            <person name="Robson R.L."/>
            <person name="Jones R."/>
            <person name="Robson R.M."/>
            <person name="Schwartz A."/>
            <person name="Richardson T.H."/>
        </authorList>
    </citation>
    <scope>NUCLEOTIDE SEQUENCE [LARGE SCALE GENOMIC DNA]</scope>
    <source>
        <strain evidence="9 10">NCIMB 8003</strain>
    </source>
</reference>